<organism evidence="7 8">
    <name type="scientific">Candidatus Gottesmanbacteria bacterium GW2011_GWB1_43_11</name>
    <dbReference type="NCBI Taxonomy" id="1618446"/>
    <lineage>
        <taxon>Bacteria</taxon>
        <taxon>Candidatus Gottesmaniibacteriota</taxon>
    </lineage>
</organism>
<sequence>MSENKLPGANSLSLRMRKFIPLSFFTLLGPGLVATAAGNDAGGIATYAVAGASFGLKFLWLIIPITIALYIVQEMSARLGAATGKGFSDLIRENFDLRTTVFMMVLLFVANAAVVVSNFAGMAAAFELFGISKYISIPIITSVIWWLIVKGTYNKVEKVFIAMSGILLSYIIAAFFAKPDWSAVTRSIFVPSFSTQPTYLALLVAFVGTTIAPYMQMYAQSAVVERGITMKDYRTEKIDTFVGVFFSNVVALFIIIATAFTLFPRGISIESAADAALALSPLAGKFAEVLFGLGLLGASLLASSVISLTTAFSVCNAFGWESGVNRSLEEAPIFYALFTILIVMSATITLTPSISLIKLLLNLQVLNGILLPFELIFMMKLINKHELMGKHTNGKIYNLFAWATTIGVGVAALLYIVSTALAYFNRE</sequence>
<comment type="subcellular location">
    <subcellularLocation>
        <location evidence="1">Membrane</location>
        <topology evidence="1">Multi-pass membrane protein</topology>
    </subcellularLocation>
</comment>
<evidence type="ECO:0000256" key="2">
    <source>
        <dbReference type="ARBA" id="ARBA00022448"/>
    </source>
</evidence>
<dbReference type="NCBIfam" id="NF037982">
    <property type="entry name" value="Nramp_1"/>
    <property type="match status" value="1"/>
</dbReference>
<dbReference type="PANTHER" id="PTHR11706">
    <property type="entry name" value="SOLUTE CARRIER PROTEIN FAMILY 11 MEMBER"/>
    <property type="match status" value="1"/>
</dbReference>
<keyword evidence="3 6" id="KW-0812">Transmembrane</keyword>
<dbReference type="Proteomes" id="UP000034050">
    <property type="component" value="Unassembled WGS sequence"/>
</dbReference>
<feature type="transmembrane region" description="Helical" evidence="6">
    <location>
        <begin position="44"/>
        <end position="72"/>
    </location>
</feature>
<feature type="transmembrane region" description="Helical" evidence="6">
    <location>
        <begin position="399"/>
        <end position="424"/>
    </location>
</feature>
<dbReference type="GO" id="GO:0034755">
    <property type="term" value="P:iron ion transmembrane transport"/>
    <property type="evidence" value="ECO:0007669"/>
    <property type="project" value="TreeGrafter"/>
</dbReference>
<feature type="transmembrane region" description="Helical" evidence="6">
    <location>
        <begin position="289"/>
        <end position="312"/>
    </location>
</feature>
<feature type="transmembrane region" description="Helical" evidence="6">
    <location>
        <begin position="101"/>
        <end position="125"/>
    </location>
</feature>
<dbReference type="EMBL" id="LCFD01000026">
    <property type="protein sequence ID" value="KKS84674.1"/>
    <property type="molecule type" value="Genomic_DNA"/>
</dbReference>
<dbReference type="PATRIC" id="fig|1618446.3.peg.1518"/>
<dbReference type="GO" id="GO:0015086">
    <property type="term" value="F:cadmium ion transmembrane transporter activity"/>
    <property type="evidence" value="ECO:0007669"/>
    <property type="project" value="TreeGrafter"/>
</dbReference>
<feature type="transmembrane region" description="Helical" evidence="6">
    <location>
        <begin position="197"/>
        <end position="219"/>
    </location>
</feature>
<keyword evidence="2" id="KW-0813">Transport</keyword>
<accession>A0A0G1CGU0</accession>
<dbReference type="GO" id="GO:0005384">
    <property type="term" value="F:manganese ion transmembrane transporter activity"/>
    <property type="evidence" value="ECO:0007669"/>
    <property type="project" value="TreeGrafter"/>
</dbReference>
<dbReference type="GO" id="GO:0005886">
    <property type="term" value="C:plasma membrane"/>
    <property type="evidence" value="ECO:0007669"/>
    <property type="project" value="TreeGrafter"/>
</dbReference>
<dbReference type="InterPro" id="IPR001046">
    <property type="entry name" value="NRAMP_fam"/>
</dbReference>
<feature type="transmembrane region" description="Helical" evidence="6">
    <location>
        <begin position="240"/>
        <end position="263"/>
    </location>
</feature>
<reference evidence="7 8" key="1">
    <citation type="journal article" date="2015" name="Nature">
        <title>rRNA introns, odd ribosomes, and small enigmatic genomes across a large radiation of phyla.</title>
        <authorList>
            <person name="Brown C.T."/>
            <person name="Hug L.A."/>
            <person name="Thomas B.C."/>
            <person name="Sharon I."/>
            <person name="Castelle C.J."/>
            <person name="Singh A."/>
            <person name="Wilkins M.J."/>
            <person name="Williams K.H."/>
            <person name="Banfield J.F."/>
        </authorList>
    </citation>
    <scope>NUCLEOTIDE SEQUENCE [LARGE SCALE GENOMIC DNA]</scope>
</reference>
<gene>
    <name evidence="7" type="ORF">UV61_C0026G0007</name>
</gene>
<keyword evidence="5 6" id="KW-0472">Membrane</keyword>
<feature type="transmembrane region" description="Helical" evidence="6">
    <location>
        <begin position="160"/>
        <end position="177"/>
    </location>
</feature>
<dbReference type="Pfam" id="PF01566">
    <property type="entry name" value="Nramp"/>
    <property type="match status" value="1"/>
</dbReference>
<comment type="caution">
    <text evidence="7">The sequence shown here is derived from an EMBL/GenBank/DDBJ whole genome shotgun (WGS) entry which is preliminary data.</text>
</comment>
<dbReference type="PANTHER" id="PTHR11706:SF33">
    <property type="entry name" value="NATURAL RESISTANCE-ASSOCIATED MACROPHAGE PROTEIN 2"/>
    <property type="match status" value="1"/>
</dbReference>
<feature type="transmembrane region" description="Helical" evidence="6">
    <location>
        <begin position="360"/>
        <end position="378"/>
    </location>
</feature>
<name>A0A0G1CGU0_9BACT</name>
<evidence type="ECO:0000256" key="3">
    <source>
        <dbReference type="ARBA" id="ARBA00022692"/>
    </source>
</evidence>
<proteinExistence type="predicted"/>
<evidence type="ECO:0000256" key="1">
    <source>
        <dbReference type="ARBA" id="ARBA00004141"/>
    </source>
</evidence>
<dbReference type="STRING" id="1618446.UV61_C0026G0007"/>
<keyword evidence="4 6" id="KW-1133">Transmembrane helix</keyword>
<evidence type="ECO:0000256" key="5">
    <source>
        <dbReference type="ARBA" id="ARBA00023136"/>
    </source>
</evidence>
<evidence type="ECO:0000313" key="8">
    <source>
        <dbReference type="Proteomes" id="UP000034050"/>
    </source>
</evidence>
<evidence type="ECO:0000256" key="4">
    <source>
        <dbReference type="ARBA" id="ARBA00022989"/>
    </source>
</evidence>
<feature type="transmembrane region" description="Helical" evidence="6">
    <location>
        <begin position="333"/>
        <end position="354"/>
    </location>
</feature>
<feature type="transmembrane region" description="Helical" evidence="6">
    <location>
        <begin position="131"/>
        <end position="148"/>
    </location>
</feature>
<dbReference type="AlphaFoldDB" id="A0A0G1CGU0"/>
<evidence type="ECO:0000313" key="7">
    <source>
        <dbReference type="EMBL" id="KKS84674.1"/>
    </source>
</evidence>
<protein>
    <submittedName>
        <fullName evidence="7">Natural resistance-associated macrophage protein</fullName>
    </submittedName>
</protein>
<evidence type="ECO:0000256" key="6">
    <source>
        <dbReference type="SAM" id="Phobius"/>
    </source>
</evidence>